<proteinExistence type="predicted"/>
<dbReference type="EMBL" id="MU273519">
    <property type="protein sequence ID" value="KAI0033472.1"/>
    <property type="molecule type" value="Genomic_DNA"/>
</dbReference>
<comment type="caution">
    <text evidence="1">The sequence shown here is derived from an EMBL/GenBank/DDBJ whole genome shotgun (WGS) entry which is preliminary data.</text>
</comment>
<gene>
    <name evidence="1" type="ORF">K488DRAFT_9930</name>
</gene>
<feature type="non-terminal residue" evidence="1">
    <location>
        <position position="221"/>
    </location>
</feature>
<feature type="non-terminal residue" evidence="1">
    <location>
        <position position="1"/>
    </location>
</feature>
<organism evidence="1 2">
    <name type="scientific">Vararia minispora EC-137</name>
    <dbReference type="NCBI Taxonomy" id="1314806"/>
    <lineage>
        <taxon>Eukaryota</taxon>
        <taxon>Fungi</taxon>
        <taxon>Dikarya</taxon>
        <taxon>Basidiomycota</taxon>
        <taxon>Agaricomycotina</taxon>
        <taxon>Agaricomycetes</taxon>
        <taxon>Russulales</taxon>
        <taxon>Lachnocladiaceae</taxon>
        <taxon>Vararia</taxon>
    </lineage>
</organism>
<dbReference type="Proteomes" id="UP000814128">
    <property type="component" value="Unassembled WGS sequence"/>
</dbReference>
<reference evidence="1" key="1">
    <citation type="submission" date="2021-02" db="EMBL/GenBank/DDBJ databases">
        <authorList>
            <consortium name="DOE Joint Genome Institute"/>
            <person name="Ahrendt S."/>
            <person name="Looney B.P."/>
            <person name="Miyauchi S."/>
            <person name="Morin E."/>
            <person name="Drula E."/>
            <person name="Courty P.E."/>
            <person name="Chicoki N."/>
            <person name="Fauchery L."/>
            <person name="Kohler A."/>
            <person name="Kuo A."/>
            <person name="Labutti K."/>
            <person name="Pangilinan J."/>
            <person name="Lipzen A."/>
            <person name="Riley R."/>
            <person name="Andreopoulos W."/>
            <person name="He G."/>
            <person name="Johnson J."/>
            <person name="Barry K.W."/>
            <person name="Grigoriev I.V."/>
            <person name="Nagy L."/>
            <person name="Hibbett D."/>
            <person name="Henrissat B."/>
            <person name="Matheny P.B."/>
            <person name="Labbe J."/>
            <person name="Martin F."/>
        </authorList>
    </citation>
    <scope>NUCLEOTIDE SEQUENCE</scope>
    <source>
        <strain evidence="1">EC-137</strain>
    </source>
</reference>
<reference evidence="1" key="2">
    <citation type="journal article" date="2022" name="New Phytol.">
        <title>Evolutionary transition to the ectomycorrhizal habit in the genomes of a hyperdiverse lineage of mushroom-forming fungi.</title>
        <authorList>
            <person name="Looney B."/>
            <person name="Miyauchi S."/>
            <person name="Morin E."/>
            <person name="Drula E."/>
            <person name="Courty P.E."/>
            <person name="Kohler A."/>
            <person name="Kuo A."/>
            <person name="LaButti K."/>
            <person name="Pangilinan J."/>
            <person name="Lipzen A."/>
            <person name="Riley R."/>
            <person name="Andreopoulos W."/>
            <person name="He G."/>
            <person name="Johnson J."/>
            <person name="Nolan M."/>
            <person name="Tritt A."/>
            <person name="Barry K.W."/>
            <person name="Grigoriev I.V."/>
            <person name="Nagy L.G."/>
            <person name="Hibbett D."/>
            <person name="Henrissat B."/>
            <person name="Matheny P.B."/>
            <person name="Labbe J."/>
            <person name="Martin F.M."/>
        </authorList>
    </citation>
    <scope>NUCLEOTIDE SEQUENCE</scope>
    <source>
        <strain evidence="1">EC-137</strain>
    </source>
</reference>
<name>A0ACB8QP03_9AGAM</name>
<accession>A0ACB8QP03</accession>
<evidence type="ECO:0000313" key="1">
    <source>
        <dbReference type="EMBL" id="KAI0033472.1"/>
    </source>
</evidence>
<protein>
    <submittedName>
        <fullName evidence="1">Kinase-like domain-containing protein</fullName>
    </submittedName>
</protein>
<sequence length="221" mass="23946">GSIYVADTIGAGAFGTVLRAVDTATGTVYALKCMASAPPGSRLAELQHTEAALHQRASGHPNVVTLHCALWHAGFRILVMDHCAGGDLHTALLQGCFSPDDAEAEERMRTVFAQLLVAVTHCHSRGVFHRDLKPENVLVSHDLSQVYLVDFGLATAASLTDEFSIGTPEYMPPEAFRPDFRLSCPAPEADIWALGIILYILLTARLPWFAPLSTDDAFARY</sequence>
<evidence type="ECO:0000313" key="2">
    <source>
        <dbReference type="Proteomes" id="UP000814128"/>
    </source>
</evidence>
<keyword evidence="2" id="KW-1185">Reference proteome</keyword>